<evidence type="ECO:0000313" key="1">
    <source>
        <dbReference type="EMBL" id="EYC46317.1"/>
    </source>
</evidence>
<keyword evidence="2" id="KW-1185">Reference proteome</keyword>
<evidence type="ECO:0000313" key="2">
    <source>
        <dbReference type="Proteomes" id="UP000024635"/>
    </source>
</evidence>
<comment type="caution">
    <text evidence="1">The sequence shown here is derived from an EMBL/GenBank/DDBJ whole genome shotgun (WGS) entry which is preliminary data.</text>
</comment>
<proteinExistence type="predicted"/>
<name>A0A016X432_9BILA</name>
<gene>
    <name evidence="1" type="primary">Acey_s0401.g777</name>
    <name evidence="1" type="ORF">Y032_0401g777</name>
</gene>
<sequence length="70" mass="8047">MKTANESRIALSVAYDVERLKDVANLPGPRQPWMTVQLDVSSMEDYRFHVPWLLTNVEMIADQTTNENIP</sequence>
<dbReference type="AlphaFoldDB" id="A0A016X432"/>
<protein>
    <submittedName>
        <fullName evidence="1">Uncharacterized protein</fullName>
    </submittedName>
</protein>
<dbReference type="EMBL" id="JARK01000001">
    <property type="protein sequence ID" value="EYC46317.1"/>
    <property type="molecule type" value="Genomic_DNA"/>
</dbReference>
<accession>A0A016X432</accession>
<organism evidence="1 2">
    <name type="scientific">Ancylostoma ceylanicum</name>
    <dbReference type="NCBI Taxonomy" id="53326"/>
    <lineage>
        <taxon>Eukaryota</taxon>
        <taxon>Metazoa</taxon>
        <taxon>Ecdysozoa</taxon>
        <taxon>Nematoda</taxon>
        <taxon>Chromadorea</taxon>
        <taxon>Rhabditida</taxon>
        <taxon>Rhabditina</taxon>
        <taxon>Rhabditomorpha</taxon>
        <taxon>Strongyloidea</taxon>
        <taxon>Ancylostomatidae</taxon>
        <taxon>Ancylostomatinae</taxon>
        <taxon>Ancylostoma</taxon>
    </lineage>
</organism>
<dbReference type="Proteomes" id="UP000024635">
    <property type="component" value="Unassembled WGS sequence"/>
</dbReference>
<reference evidence="2" key="1">
    <citation type="journal article" date="2015" name="Nat. Genet.">
        <title>The genome and transcriptome of the zoonotic hookworm Ancylostoma ceylanicum identify infection-specific gene families.</title>
        <authorList>
            <person name="Schwarz E.M."/>
            <person name="Hu Y."/>
            <person name="Antoshechkin I."/>
            <person name="Miller M.M."/>
            <person name="Sternberg P.W."/>
            <person name="Aroian R.V."/>
        </authorList>
    </citation>
    <scope>NUCLEOTIDE SEQUENCE</scope>
    <source>
        <strain evidence="2">HY135</strain>
    </source>
</reference>